<dbReference type="GO" id="GO:0016740">
    <property type="term" value="F:transferase activity"/>
    <property type="evidence" value="ECO:0007669"/>
    <property type="project" value="UniProtKB-KW"/>
</dbReference>
<proteinExistence type="inferred from homology"/>
<evidence type="ECO:0000256" key="5">
    <source>
        <dbReference type="SAM" id="SignalP"/>
    </source>
</evidence>
<dbReference type="STRING" id="1219043.SCH01S_39_00990"/>
<keyword evidence="3" id="KW-0378">Hydrolase</keyword>
<keyword evidence="4" id="KW-0865">Zymogen</keyword>
<feature type="signal peptide" evidence="5">
    <location>
        <begin position="1"/>
        <end position="24"/>
    </location>
</feature>
<dbReference type="Gene3D" id="3.60.20.40">
    <property type="match status" value="1"/>
</dbReference>
<keyword evidence="5" id="KW-0732">Signal</keyword>
<evidence type="ECO:0000313" key="7">
    <source>
        <dbReference type="Proteomes" id="UP000033202"/>
    </source>
</evidence>
<dbReference type="InterPro" id="IPR043137">
    <property type="entry name" value="GGT_ssub_C"/>
</dbReference>
<name>A0A0E9MQI0_9SPHN</name>
<protein>
    <submittedName>
        <fullName evidence="6">Gamma-glutamyl transpeptidase</fullName>
    </submittedName>
</protein>
<organism evidence="6 7">
    <name type="scientific">Sphingomonas changbaiensis NBRC 104936</name>
    <dbReference type="NCBI Taxonomy" id="1219043"/>
    <lineage>
        <taxon>Bacteria</taxon>
        <taxon>Pseudomonadati</taxon>
        <taxon>Pseudomonadota</taxon>
        <taxon>Alphaproteobacteria</taxon>
        <taxon>Sphingomonadales</taxon>
        <taxon>Sphingomonadaceae</taxon>
        <taxon>Sphingomonas</taxon>
    </lineage>
</organism>
<dbReference type="OrthoDB" id="9781342at2"/>
<dbReference type="Pfam" id="PF01019">
    <property type="entry name" value="G_glu_transpept"/>
    <property type="match status" value="1"/>
</dbReference>
<dbReference type="Proteomes" id="UP000033202">
    <property type="component" value="Unassembled WGS sequence"/>
</dbReference>
<evidence type="ECO:0000256" key="2">
    <source>
        <dbReference type="ARBA" id="ARBA00022679"/>
    </source>
</evidence>
<dbReference type="PANTHER" id="PTHR43199:SF1">
    <property type="entry name" value="GLUTATHIONE HYDROLASE PROENZYME"/>
    <property type="match status" value="1"/>
</dbReference>
<comment type="caution">
    <text evidence="6">The sequence shown here is derived from an EMBL/GenBank/DDBJ whole genome shotgun (WGS) entry which is preliminary data.</text>
</comment>
<dbReference type="PRINTS" id="PR01210">
    <property type="entry name" value="GGTRANSPTASE"/>
</dbReference>
<dbReference type="AlphaFoldDB" id="A0A0E9MQI0"/>
<evidence type="ECO:0000313" key="6">
    <source>
        <dbReference type="EMBL" id="GAO39814.1"/>
    </source>
</evidence>
<dbReference type="RefSeq" id="WP_084689494.1">
    <property type="nucleotide sequence ID" value="NZ_BBWU01000039.1"/>
</dbReference>
<gene>
    <name evidence="6" type="primary">ggt</name>
    <name evidence="6" type="ORF">SCH01S_39_00990</name>
</gene>
<dbReference type="Gene3D" id="1.10.246.230">
    <property type="match status" value="1"/>
</dbReference>
<keyword evidence="7" id="KW-1185">Reference proteome</keyword>
<sequence>MMTKRVGWAVGLCLAAAMAQPALAQEQGPKPAVTAKSAMASSSNPTVTKAMVEVMKKGGTALDAVLTAIPMQTVIEPQMVTLAGGVSILYYDAKSHQYYYLDAELDHTKDAIVGAGWTQYTGGGERLPETSGKRIGVPGTVAGMKAAADRFGTLKWADYFAPAIKLADEGYPMYSFLYGELADAALGRLSAYPSGREEYLPNGYAPPVGTIVKHPRLAQAMRRVAAEGPSYIYSGEWAQHFIDAVHRTGGGITAEELAAYKPRWETPLRSTYHGYEIISAPPPSTAGTLISMVLNVLEPYDLKARPHYSQSVESLETIRRAFGFAETATDEFVRDPLSYNVPTDLLLSKDYAKMLSAQAAASMPKLAAAADASGSGLELAASFAEHDRHSTDTDHIVAVDAQGNMASVTHSVYGSTFATGLVVDGIAMNSGNNFPGNTAGPGRRVISPFPPTMVAKDGQPWLTIGSPGLSSRAVALTLINLLGYGMPLEQAVDAPRFQGSQVGVPMAIESRVSQTVRDELKTRYGVNVRPTTPYNWHFGSIQAIERNPDGTLTGVADPRRAGLAAGY</sequence>
<dbReference type="PANTHER" id="PTHR43199">
    <property type="entry name" value="GLUTATHIONE HYDROLASE"/>
    <property type="match status" value="1"/>
</dbReference>
<evidence type="ECO:0000256" key="4">
    <source>
        <dbReference type="ARBA" id="ARBA00023145"/>
    </source>
</evidence>
<feature type="chain" id="PRO_5002429312" evidence="5">
    <location>
        <begin position="25"/>
        <end position="567"/>
    </location>
</feature>
<evidence type="ECO:0000256" key="1">
    <source>
        <dbReference type="ARBA" id="ARBA00009381"/>
    </source>
</evidence>
<dbReference type="InterPro" id="IPR051792">
    <property type="entry name" value="GGT_bact"/>
</dbReference>
<keyword evidence="2" id="KW-0808">Transferase</keyword>
<dbReference type="GO" id="GO:0016787">
    <property type="term" value="F:hydrolase activity"/>
    <property type="evidence" value="ECO:0007669"/>
    <property type="project" value="UniProtKB-KW"/>
</dbReference>
<dbReference type="EMBL" id="BBWU01000039">
    <property type="protein sequence ID" value="GAO39814.1"/>
    <property type="molecule type" value="Genomic_DNA"/>
</dbReference>
<evidence type="ECO:0000256" key="3">
    <source>
        <dbReference type="ARBA" id="ARBA00022801"/>
    </source>
</evidence>
<accession>A0A0E9MQI0</accession>
<reference evidence="6 7" key="1">
    <citation type="submission" date="2015-04" db="EMBL/GenBank/DDBJ databases">
        <title>Whole genome shotgun sequence of Sphingomonas changbaiensis NBRC 104936.</title>
        <authorList>
            <person name="Katano-Makiyama Y."/>
            <person name="Hosoyama A."/>
            <person name="Hashimoto M."/>
            <person name="Noguchi M."/>
            <person name="Tsuchikane K."/>
            <person name="Ohji S."/>
            <person name="Yamazoe A."/>
            <person name="Ichikawa N."/>
            <person name="Kimura A."/>
            <person name="Fujita N."/>
        </authorList>
    </citation>
    <scope>NUCLEOTIDE SEQUENCE [LARGE SCALE GENOMIC DNA]</scope>
    <source>
        <strain evidence="6 7">NBRC 104936</strain>
    </source>
</reference>
<dbReference type="InterPro" id="IPR029055">
    <property type="entry name" value="Ntn_hydrolases_N"/>
</dbReference>
<comment type="similarity">
    <text evidence="1">Belongs to the gamma-glutamyltransferase family.</text>
</comment>
<dbReference type="SUPFAM" id="SSF56235">
    <property type="entry name" value="N-terminal nucleophile aminohydrolases (Ntn hydrolases)"/>
    <property type="match status" value="1"/>
</dbReference>